<proteinExistence type="inferred from homology"/>
<evidence type="ECO:0000256" key="2">
    <source>
        <dbReference type="ARBA" id="ARBA00009083"/>
    </source>
</evidence>
<dbReference type="NCBIfam" id="NF006477">
    <property type="entry name" value="PRK08881.1"/>
    <property type="match status" value="1"/>
</dbReference>
<keyword evidence="7" id="KW-0699">rRNA-binding</keyword>
<dbReference type="GO" id="GO:0005840">
    <property type="term" value="C:ribosome"/>
    <property type="evidence" value="ECO:0007669"/>
    <property type="project" value="UniProtKB-KW"/>
</dbReference>
<accession>A0ABS1FCJ0</accession>
<dbReference type="Proteomes" id="UP000652760">
    <property type="component" value="Unassembled WGS sequence"/>
</dbReference>
<comment type="similarity">
    <text evidence="2 7">Belongs to the universal ribosomal protein uS14 family.</text>
</comment>
<evidence type="ECO:0000256" key="1">
    <source>
        <dbReference type="ARBA" id="ARBA00003686"/>
    </source>
</evidence>
<evidence type="ECO:0000256" key="7">
    <source>
        <dbReference type="HAMAP-Rule" id="MF_00537"/>
    </source>
</evidence>
<evidence type="ECO:0000313" key="8">
    <source>
        <dbReference type="EMBL" id="MBK1841038.1"/>
    </source>
</evidence>
<keyword evidence="7" id="KW-0694">RNA-binding</keyword>
<organism evidence="8 9">
    <name type="scientific">Azospirillum endophyticum</name>
    <dbReference type="NCBI Taxonomy" id="2800326"/>
    <lineage>
        <taxon>Bacteria</taxon>
        <taxon>Pseudomonadati</taxon>
        <taxon>Pseudomonadota</taxon>
        <taxon>Alphaproteobacteria</taxon>
        <taxon>Rhodospirillales</taxon>
        <taxon>Azospirillaceae</taxon>
        <taxon>Azospirillum</taxon>
    </lineage>
</organism>
<evidence type="ECO:0000256" key="3">
    <source>
        <dbReference type="ARBA" id="ARBA00022980"/>
    </source>
</evidence>
<comment type="function">
    <text evidence="1 7">Binds 16S rRNA, required for the assembly of 30S particles and may also be responsible for determining the conformation of the 16S rRNA at the A site.</text>
</comment>
<dbReference type="PROSITE" id="PS00527">
    <property type="entry name" value="RIBOSOMAL_S14"/>
    <property type="match status" value="1"/>
</dbReference>
<gene>
    <name evidence="7 8" type="primary">rpsN</name>
    <name evidence="8" type="ORF">JHL17_26915</name>
</gene>
<dbReference type="Pfam" id="PF00253">
    <property type="entry name" value="Ribosomal_S14"/>
    <property type="match status" value="1"/>
</dbReference>
<comment type="caution">
    <text evidence="8">The sequence shown here is derived from an EMBL/GenBank/DDBJ whole genome shotgun (WGS) entry which is preliminary data.</text>
</comment>
<comment type="subunit">
    <text evidence="6 7">Part of the 30S ribosomal subunit. Contacts proteins S3 and S10.</text>
</comment>
<dbReference type="InterPro" id="IPR023036">
    <property type="entry name" value="Ribosomal_uS14_bac/plastid"/>
</dbReference>
<dbReference type="InterPro" id="IPR001209">
    <property type="entry name" value="Ribosomal_uS14"/>
</dbReference>
<protein>
    <recommendedName>
        <fullName evidence="5 7">Small ribosomal subunit protein uS14</fullName>
    </recommendedName>
</protein>
<dbReference type="RefSeq" id="WP_200197752.1">
    <property type="nucleotide sequence ID" value="NZ_JAENHM010000073.1"/>
</dbReference>
<evidence type="ECO:0000256" key="5">
    <source>
        <dbReference type="ARBA" id="ARBA00035167"/>
    </source>
</evidence>
<keyword evidence="4 7" id="KW-0687">Ribonucleoprotein</keyword>
<keyword evidence="9" id="KW-1185">Reference proteome</keyword>
<dbReference type="SUPFAM" id="SSF57716">
    <property type="entry name" value="Glucocorticoid receptor-like (DNA-binding domain)"/>
    <property type="match status" value="1"/>
</dbReference>
<dbReference type="EMBL" id="JAENHM010000073">
    <property type="protein sequence ID" value="MBK1841038.1"/>
    <property type="molecule type" value="Genomic_DNA"/>
</dbReference>
<evidence type="ECO:0000313" key="9">
    <source>
        <dbReference type="Proteomes" id="UP000652760"/>
    </source>
</evidence>
<dbReference type="InterPro" id="IPR018271">
    <property type="entry name" value="Ribosomal_uS14_CS"/>
</dbReference>
<dbReference type="Gene3D" id="1.10.287.1480">
    <property type="match status" value="1"/>
</dbReference>
<keyword evidence="3 7" id="KW-0689">Ribosomal protein</keyword>
<evidence type="ECO:0000256" key="6">
    <source>
        <dbReference type="ARBA" id="ARBA00047110"/>
    </source>
</evidence>
<dbReference type="HAMAP" id="MF_00537">
    <property type="entry name" value="Ribosomal_uS14_1"/>
    <property type="match status" value="1"/>
</dbReference>
<evidence type="ECO:0000256" key="4">
    <source>
        <dbReference type="ARBA" id="ARBA00023274"/>
    </source>
</evidence>
<dbReference type="PANTHER" id="PTHR19836">
    <property type="entry name" value="30S RIBOSOMAL PROTEIN S14"/>
    <property type="match status" value="1"/>
</dbReference>
<dbReference type="PANTHER" id="PTHR19836:SF19">
    <property type="entry name" value="SMALL RIBOSOMAL SUBUNIT PROTEIN US14M"/>
    <property type="match status" value="1"/>
</dbReference>
<name>A0ABS1FCJ0_9PROT</name>
<reference evidence="9" key="1">
    <citation type="submission" date="2021-01" db="EMBL/GenBank/DDBJ databases">
        <title>Genome public.</title>
        <authorList>
            <person name="Liu C."/>
            <person name="Sun Q."/>
        </authorList>
    </citation>
    <scope>NUCLEOTIDE SEQUENCE [LARGE SCALE GENOMIC DNA]</scope>
    <source>
        <strain evidence="9">YIM B02556</strain>
    </source>
</reference>
<sequence>MAKTSAIEKNKRRAKLAKQYANKRARLKAIANDKALPPEEQFAARLKLAELPRNSSKVRVRNRCEMTGRPRAFYRKFKLSRVTLRELASTGQIPGMTKSSW</sequence>